<keyword evidence="2" id="KW-0472">Membrane</keyword>
<comment type="caution">
    <text evidence="3">The sequence shown here is derived from an EMBL/GenBank/DDBJ whole genome shotgun (WGS) entry which is preliminary data.</text>
</comment>
<gene>
    <name evidence="3" type="ORF">A2Y99_04110</name>
</gene>
<keyword evidence="2" id="KW-1133">Transmembrane helix</keyword>
<organism evidence="3 4">
    <name type="scientific">Candidatus Gottesmanbacteria bacterium RBG_13_37_7</name>
    <dbReference type="NCBI Taxonomy" id="1798369"/>
    <lineage>
        <taxon>Bacteria</taxon>
        <taxon>Candidatus Gottesmaniibacteriota</taxon>
    </lineage>
</organism>
<proteinExistence type="predicted"/>
<dbReference type="SUPFAM" id="SSF49464">
    <property type="entry name" value="Carboxypeptidase regulatory domain-like"/>
    <property type="match status" value="1"/>
</dbReference>
<dbReference type="EMBL" id="MFIY01000062">
    <property type="protein sequence ID" value="OGF99261.1"/>
    <property type="molecule type" value="Genomic_DNA"/>
</dbReference>
<sequence>MEQHPVPRNINSFQFHLIGDMTLRQFAYLSGGLVLAFIVYKATPLVPVVKYALMGILIFIGVAVAFLPIEERPLDKWLVIFIKSILAPTQYVWRKEGYIPPVLTAPHTQIELLSSSNQTKHNEAKKKLQAYLKTLPVDPHQVLNVKEENYLSHTLALFNTTQFTNHSTVIPIINSSIKTTSMSSAAPGIYQKTPQVSASLSDSITSSSQKIIKEGYEKIQTAAVEQIPPVIKPVIKNVKLNNELTNSKTLPHDKNEMNQLRSQLSSITEEKATLEKELSMLRVQFESITKPAIVKPAPRKDEDRQPTITTASLKTAMDETGIPVFPQAPNIIVGVVKDPQGRILPNIIITIKDKKGLPLRALKTNKLGQFVTATPLSSGIYYLEVEDPLKRYIFDTAELTLEGKTLLPIVIIAKGEKELIREKLAKEIFGNVSI</sequence>
<evidence type="ECO:0000256" key="1">
    <source>
        <dbReference type="SAM" id="Coils"/>
    </source>
</evidence>
<dbReference type="InterPro" id="IPR024414">
    <property type="entry name" value="Uncharacterised_PrgI"/>
</dbReference>
<keyword evidence="1" id="KW-0175">Coiled coil</keyword>
<dbReference type="Pfam" id="PF12666">
    <property type="entry name" value="PrgI"/>
    <property type="match status" value="1"/>
</dbReference>
<evidence type="ECO:0000256" key="2">
    <source>
        <dbReference type="SAM" id="Phobius"/>
    </source>
</evidence>
<feature type="coiled-coil region" evidence="1">
    <location>
        <begin position="257"/>
        <end position="284"/>
    </location>
</feature>
<dbReference type="AlphaFoldDB" id="A0A1F5YHC0"/>
<feature type="transmembrane region" description="Helical" evidence="2">
    <location>
        <begin position="49"/>
        <end position="69"/>
    </location>
</feature>
<reference evidence="3 4" key="1">
    <citation type="journal article" date="2016" name="Nat. Commun.">
        <title>Thousands of microbial genomes shed light on interconnected biogeochemical processes in an aquifer system.</title>
        <authorList>
            <person name="Anantharaman K."/>
            <person name="Brown C.T."/>
            <person name="Hug L.A."/>
            <person name="Sharon I."/>
            <person name="Castelle C.J."/>
            <person name="Probst A.J."/>
            <person name="Thomas B.C."/>
            <person name="Singh A."/>
            <person name="Wilkins M.J."/>
            <person name="Karaoz U."/>
            <person name="Brodie E.L."/>
            <person name="Williams K.H."/>
            <person name="Hubbard S.S."/>
            <person name="Banfield J.F."/>
        </authorList>
    </citation>
    <scope>NUCLEOTIDE SEQUENCE [LARGE SCALE GENOMIC DNA]</scope>
</reference>
<dbReference type="Proteomes" id="UP000178230">
    <property type="component" value="Unassembled WGS sequence"/>
</dbReference>
<accession>A0A1F5YHC0</accession>
<evidence type="ECO:0000313" key="3">
    <source>
        <dbReference type="EMBL" id="OGF99261.1"/>
    </source>
</evidence>
<evidence type="ECO:0000313" key="4">
    <source>
        <dbReference type="Proteomes" id="UP000178230"/>
    </source>
</evidence>
<keyword evidence="2" id="KW-0812">Transmembrane</keyword>
<name>A0A1F5YHC0_9BACT</name>
<dbReference type="InterPro" id="IPR008969">
    <property type="entry name" value="CarboxyPept-like_regulatory"/>
</dbReference>
<feature type="transmembrane region" description="Helical" evidence="2">
    <location>
        <begin position="26"/>
        <end position="43"/>
    </location>
</feature>
<protein>
    <submittedName>
        <fullName evidence="3">Uncharacterized protein</fullName>
    </submittedName>
</protein>